<dbReference type="RefSeq" id="WP_204914897.1">
    <property type="nucleotide sequence ID" value="NZ_JAFEUP010000001.1"/>
</dbReference>
<protein>
    <submittedName>
        <fullName evidence="2">DUF4340 domain-containing protein</fullName>
    </submittedName>
</protein>
<evidence type="ECO:0000313" key="3">
    <source>
        <dbReference type="Proteomes" id="UP000717995"/>
    </source>
</evidence>
<sequence length="326" mass="35053">MGRKSLVVLALIAALLAAGYFWLQRTPEAPPAASARAPLLPSLQGRVAEVSAIEVDSPTQPAVKLERQGANWVVPAKAGYPAAPSAVGALLRALVEARQVEAKTSNPQLHAQLGLAEQGEQRATRISLALPDNPALALLVGKPAQQGGGQLVRLLGDNQVWLIDKPISLPLEELQWLDRRVAAIDFASIQQIELRYANGQTLTVYRDKAEEPNFRVKQLPADTKVQFEAAANGMANLFGRLDFADAAPLAQIRFGEAPLLSFELRTFAGGQAKGALYGQGEQVWLTLPQRDGLSAEVLPGKPDWAYRIETQQADALTQAAKKLLGK</sequence>
<dbReference type="Proteomes" id="UP000717995">
    <property type="component" value="Unassembled WGS sequence"/>
</dbReference>
<dbReference type="EMBL" id="JAFEUP010000001">
    <property type="protein sequence ID" value="MBM7059864.1"/>
    <property type="molecule type" value="Genomic_DNA"/>
</dbReference>
<gene>
    <name evidence="2" type="ORF">JQX08_04030</name>
</gene>
<reference evidence="2 3" key="1">
    <citation type="submission" date="2021-02" db="EMBL/GenBank/DDBJ databases">
        <authorList>
            <person name="Lee D.-H."/>
        </authorList>
    </citation>
    <scope>NUCLEOTIDE SEQUENCE [LARGE SCALE GENOMIC DNA]</scope>
    <source>
        <strain evidence="2 3">UL073</strain>
    </source>
</reference>
<feature type="domain" description="DUF4340" evidence="1">
    <location>
        <begin position="72"/>
        <end position="229"/>
    </location>
</feature>
<dbReference type="InterPro" id="IPR025641">
    <property type="entry name" value="DUF4340"/>
</dbReference>
<organism evidence="2 3">
    <name type="scientific">Zestomonas insulae</name>
    <dbReference type="NCBI Taxonomy" id="2809017"/>
    <lineage>
        <taxon>Bacteria</taxon>
        <taxon>Pseudomonadati</taxon>
        <taxon>Pseudomonadota</taxon>
        <taxon>Gammaproteobacteria</taxon>
        <taxon>Pseudomonadales</taxon>
        <taxon>Pseudomonadaceae</taxon>
        <taxon>Zestomonas</taxon>
    </lineage>
</organism>
<name>A0ABS2IC37_9GAMM</name>
<comment type="caution">
    <text evidence="2">The sequence shown here is derived from an EMBL/GenBank/DDBJ whole genome shotgun (WGS) entry which is preliminary data.</text>
</comment>
<keyword evidence="3" id="KW-1185">Reference proteome</keyword>
<proteinExistence type="predicted"/>
<dbReference type="Pfam" id="PF14238">
    <property type="entry name" value="DUF4340"/>
    <property type="match status" value="1"/>
</dbReference>
<accession>A0ABS2IC37</accession>
<evidence type="ECO:0000313" key="2">
    <source>
        <dbReference type="EMBL" id="MBM7059864.1"/>
    </source>
</evidence>
<evidence type="ECO:0000259" key="1">
    <source>
        <dbReference type="Pfam" id="PF14238"/>
    </source>
</evidence>